<feature type="repeat" description="TPR" evidence="3">
    <location>
        <begin position="514"/>
        <end position="546"/>
    </location>
</feature>
<dbReference type="EMBL" id="AP027151">
    <property type="protein sequence ID" value="BDV43286.1"/>
    <property type="molecule type" value="Genomic_DNA"/>
</dbReference>
<dbReference type="PANTHER" id="PTHR45586">
    <property type="entry name" value="TPR REPEAT-CONTAINING PROTEIN PA4667"/>
    <property type="match status" value="1"/>
</dbReference>
<keyword evidence="2 3" id="KW-0802">TPR repeat</keyword>
<dbReference type="Pfam" id="PF14559">
    <property type="entry name" value="TPR_19"/>
    <property type="match status" value="2"/>
</dbReference>
<keyword evidence="1" id="KW-0677">Repeat</keyword>
<feature type="region of interest" description="Disordered" evidence="4">
    <location>
        <begin position="346"/>
        <end position="365"/>
    </location>
</feature>
<evidence type="ECO:0000256" key="3">
    <source>
        <dbReference type="PROSITE-ProRule" id="PRU00339"/>
    </source>
</evidence>
<dbReference type="RefSeq" id="WP_281999392.1">
    <property type="nucleotide sequence ID" value="NZ_AP027151.1"/>
</dbReference>
<dbReference type="Pfam" id="PF13432">
    <property type="entry name" value="TPR_16"/>
    <property type="match status" value="1"/>
</dbReference>
<dbReference type="Proteomes" id="UP001317705">
    <property type="component" value="Chromosome"/>
</dbReference>
<dbReference type="PANTHER" id="PTHR45586:SF1">
    <property type="entry name" value="LIPOPOLYSACCHARIDE ASSEMBLY PROTEIN B"/>
    <property type="match status" value="1"/>
</dbReference>
<evidence type="ECO:0008006" key="7">
    <source>
        <dbReference type="Google" id="ProtNLM"/>
    </source>
</evidence>
<organism evidence="5 6">
    <name type="scientific">Geotalea uraniireducens</name>
    <dbReference type="NCBI Taxonomy" id="351604"/>
    <lineage>
        <taxon>Bacteria</taxon>
        <taxon>Pseudomonadati</taxon>
        <taxon>Thermodesulfobacteriota</taxon>
        <taxon>Desulfuromonadia</taxon>
        <taxon>Geobacterales</taxon>
        <taxon>Geobacteraceae</taxon>
        <taxon>Geotalea</taxon>
    </lineage>
</organism>
<dbReference type="InterPro" id="IPR051012">
    <property type="entry name" value="CellSynth/LPSAsmb/PSIAsmb"/>
</dbReference>
<evidence type="ECO:0000313" key="5">
    <source>
        <dbReference type="EMBL" id="BDV43286.1"/>
    </source>
</evidence>
<reference evidence="5 6" key="1">
    <citation type="submission" date="2022-12" db="EMBL/GenBank/DDBJ databases">
        <title>Polyphasic characterization of Geotalea uranireducens NIT-SL11 newly isolated from a complex of sewage sludge and microbially reduced graphene oxide.</title>
        <authorList>
            <person name="Xie L."/>
            <person name="Yoshida N."/>
            <person name="Meng L."/>
        </authorList>
    </citation>
    <scope>NUCLEOTIDE SEQUENCE [LARGE SCALE GENOMIC DNA]</scope>
    <source>
        <strain evidence="5 6">NIT-SL11</strain>
    </source>
</reference>
<dbReference type="InterPro" id="IPR019734">
    <property type="entry name" value="TPR_rpt"/>
</dbReference>
<sequence>MSTKKEKLLDSAQKFLLKGQLDRAIRDYEQVVALDPKDIRVRQKLAELFVRGNRKDEAFREFEVIGKFYADNAFYLKAIAVYKQLQKIDPTNLSISLTLASLNEKQGLVGNALAEYKAVFDCYEKNGQLVDGVKILEQMLAIDKENFNIRLKLAETRFKAGFTDQAHDDFVAMARELKEAGNDPAFGRICERLDQLFPGREEFLFSIADVEMQQGKPRGAIAILERLAAKGQWNPKALYLLGEACRAAGDIDKARVVYKRILATHPGEQDALRPFVACLRHEKDVDEALVLLRPFAADLAVTDPDMLEEIYRALDTLVPGHSAVAEGLKAVGSALFSSDVGMVAEEDDDEAALPGGTAADDGDNAPAVENAMVPTGEEDATEDIAWGDEIEITFDDEEDGDPVADSDVTPQIPNMAAVAGEEASIPADLEDVEVDVTQVIVDDWLDGDIVAETTGVAGVDGEGLTVDFSADELDSILPVPQQVPASSSRDKYGLDGLFSAFKKGVGEQLDQGDTETHYNLGIAYKEMGLYDDAIAEFKAASLDPHRTADCITLQGICCREKGDYVAAEEYFQTGMALREQISEEEWLCLKYELALLREVTGDDEAALAGYREIFAINRDFRDTVQKIARLQADDESLDLADIELVDLDLPEEGQA</sequence>
<keyword evidence="6" id="KW-1185">Reference proteome</keyword>
<evidence type="ECO:0000256" key="2">
    <source>
        <dbReference type="ARBA" id="ARBA00022803"/>
    </source>
</evidence>
<evidence type="ECO:0000256" key="1">
    <source>
        <dbReference type="ARBA" id="ARBA00022737"/>
    </source>
</evidence>
<evidence type="ECO:0000256" key="4">
    <source>
        <dbReference type="SAM" id="MobiDB-lite"/>
    </source>
</evidence>
<gene>
    <name evidence="5" type="ORF">GURASL_22090</name>
</gene>
<feature type="repeat" description="TPR" evidence="3">
    <location>
        <begin position="5"/>
        <end position="38"/>
    </location>
</feature>
<proteinExistence type="predicted"/>
<evidence type="ECO:0000313" key="6">
    <source>
        <dbReference type="Proteomes" id="UP001317705"/>
    </source>
</evidence>
<dbReference type="InterPro" id="IPR011990">
    <property type="entry name" value="TPR-like_helical_dom_sf"/>
</dbReference>
<dbReference type="PROSITE" id="PS50005">
    <property type="entry name" value="TPR"/>
    <property type="match status" value="3"/>
</dbReference>
<dbReference type="SUPFAM" id="SSF48452">
    <property type="entry name" value="TPR-like"/>
    <property type="match status" value="2"/>
</dbReference>
<dbReference type="Gene3D" id="1.25.40.10">
    <property type="entry name" value="Tetratricopeptide repeat domain"/>
    <property type="match status" value="3"/>
</dbReference>
<accession>A0ABN6VWC2</accession>
<feature type="repeat" description="TPR" evidence="3">
    <location>
        <begin position="235"/>
        <end position="268"/>
    </location>
</feature>
<name>A0ABN6VWC2_9BACT</name>
<protein>
    <recommendedName>
        <fullName evidence="7">Tetratricopeptide repeat protein</fullName>
    </recommendedName>
</protein>
<dbReference type="SMART" id="SM00028">
    <property type="entry name" value="TPR"/>
    <property type="match status" value="6"/>
</dbReference>